<accession>A0ABR0QB68</accession>
<feature type="compositionally biased region" description="Low complexity" evidence="1">
    <location>
        <begin position="77"/>
        <end position="88"/>
    </location>
</feature>
<evidence type="ECO:0000313" key="3">
    <source>
        <dbReference type="Proteomes" id="UP001358586"/>
    </source>
</evidence>
<dbReference type="Proteomes" id="UP001358586">
    <property type="component" value="Chromosome 4"/>
</dbReference>
<feature type="region of interest" description="Disordered" evidence="1">
    <location>
        <begin position="114"/>
        <end position="170"/>
    </location>
</feature>
<proteinExistence type="predicted"/>
<gene>
    <name evidence="2" type="ORF">PVK06_012324</name>
</gene>
<dbReference type="EMBL" id="JARKNE010000004">
    <property type="protein sequence ID" value="KAK5836532.1"/>
    <property type="molecule type" value="Genomic_DNA"/>
</dbReference>
<name>A0ABR0QB68_GOSAR</name>
<comment type="caution">
    <text evidence="2">The sequence shown here is derived from an EMBL/GenBank/DDBJ whole genome shotgun (WGS) entry which is preliminary data.</text>
</comment>
<evidence type="ECO:0000256" key="1">
    <source>
        <dbReference type="SAM" id="MobiDB-lite"/>
    </source>
</evidence>
<evidence type="ECO:0000313" key="2">
    <source>
        <dbReference type="EMBL" id="KAK5836532.1"/>
    </source>
</evidence>
<sequence>MRGGLGFSTQWSIPQEFVRTCRQPLDNDAIVYQFDRLKLDRVLELEELITPAIVINESSSKGLVPRMADSNLTTAGSTQSSIPSQTSSGKDVEVLMEREKEVIVVANSRVQPGSSIRNRLRAKGGSQSTEESSGKKPRQHRPGPFLSPSNQPRMGEESASSVEELHHPFF</sequence>
<feature type="region of interest" description="Disordered" evidence="1">
    <location>
        <begin position="71"/>
        <end position="93"/>
    </location>
</feature>
<keyword evidence="3" id="KW-1185">Reference proteome</keyword>
<protein>
    <submittedName>
        <fullName evidence="2">Uncharacterized protein</fullName>
    </submittedName>
</protein>
<organism evidence="2 3">
    <name type="scientific">Gossypium arboreum</name>
    <name type="common">Tree cotton</name>
    <name type="synonym">Gossypium nanking</name>
    <dbReference type="NCBI Taxonomy" id="29729"/>
    <lineage>
        <taxon>Eukaryota</taxon>
        <taxon>Viridiplantae</taxon>
        <taxon>Streptophyta</taxon>
        <taxon>Embryophyta</taxon>
        <taxon>Tracheophyta</taxon>
        <taxon>Spermatophyta</taxon>
        <taxon>Magnoliopsida</taxon>
        <taxon>eudicotyledons</taxon>
        <taxon>Gunneridae</taxon>
        <taxon>Pentapetalae</taxon>
        <taxon>rosids</taxon>
        <taxon>malvids</taxon>
        <taxon>Malvales</taxon>
        <taxon>Malvaceae</taxon>
        <taxon>Malvoideae</taxon>
        <taxon>Gossypium</taxon>
    </lineage>
</organism>
<reference evidence="2 3" key="1">
    <citation type="submission" date="2023-03" db="EMBL/GenBank/DDBJ databases">
        <title>WGS of Gossypium arboreum.</title>
        <authorList>
            <person name="Yu D."/>
        </authorList>
    </citation>
    <scope>NUCLEOTIDE SEQUENCE [LARGE SCALE GENOMIC DNA]</scope>
    <source>
        <tissue evidence="2">Leaf</tissue>
    </source>
</reference>